<feature type="chain" id="PRO_5045278771" description="Asl1-like glycosyl hydrolase catalytic domain-containing protein" evidence="1">
    <location>
        <begin position="19"/>
        <end position="306"/>
    </location>
</feature>
<dbReference type="PANTHER" id="PTHR34154">
    <property type="entry name" value="ALKALI-SENSITIVE LINKAGE PROTEIN 1"/>
    <property type="match status" value="1"/>
</dbReference>
<keyword evidence="1" id="KW-0732">Signal</keyword>
<sequence>MHRTLLLTTLSALPLALAEPSSKRGLVYVPSQEHPQDDNIWTQAGSDLTWYYNYGAEPSAPFLSSNLEFVPMLWGASDDRVGTAFYDIVKAQLDAGANINYVLGFNEPDGDPSTGGSQIPVDLAAATWIREIEPLRELGVKLGAPATTGAPNGFTWLQNFFEECAGRCNPDFMPVHWYGNFEGLASHVGQKMAEWPNMTIWVTEYADANNNLESSQRFYNQSAEWFDRMENITHYSYFGSFRSDVSNVGPNAAMLTQDGELTDIGSWYLGGAATNNIPEAKGAAGRTAVLAGWSFVVAFAGIWSIL</sequence>
<gene>
    <name evidence="3" type="ORF">H2201_007251</name>
</gene>
<dbReference type="PANTHER" id="PTHR34154:SF3">
    <property type="entry name" value="ALKALI-SENSITIVE LINKAGE PROTEIN 1"/>
    <property type="match status" value="1"/>
</dbReference>
<dbReference type="InterPro" id="IPR053183">
    <property type="entry name" value="ASL1"/>
</dbReference>
<evidence type="ECO:0000313" key="3">
    <source>
        <dbReference type="EMBL" id="KAJ9659660.1"/>
    </source>
</evidence>
<dbReference type="Gene3D" id="3.20.20.80">
    <property type="entry name" value="Glycosidases"/>
    <property type="match status" value="1"/>
</dbReference>
<dbReference type="EMBL" id="JAPDRL010000073">
    <property type="protein sequence ID" value="KAJ9659660.1"/>
    <property type="molecule type" value="Genomic_DNA"/>
</dbReference>
<dbReference type="InterPro" id="IPR017853">
    <property type="entry name" value="GH"/>
</dbReference>
<proteinExistence type="predicted"/>
<dbReference type="Pfam" id="PF11790">
    <property type="entry name" value="Glyco_hydro_cc"/>
    <property type="match status" value="1"/>
</dbReference>
<comment type="caution">
    <text evidence="3">The sequence shown here is derived from an EMBL/GenBank/DDBJ whole genome shotgun (WGS) entry which is preliminary data.</text>
</comment>
<accession>A0ABQ9NN26</accession>
<evidence type="ECO:0000259" key="2">
    <source>
        <dbReference type="Pfam" id="PF11790"/>
    </source>
</evidence>
<feature type="signal peptide" evidence="1">
    <location>
        <begin position="1"/>
        <end position="18"/>
    </location>
</feature>
<keyword evidence="4" id="KW-1185">Reference proteome</keyword>
<evidence type="ECO:0000256" key="1">
    <source>
        <dbReference type="SAM" id="SignalP"/>
    </source>
</evidence>
<dbReference type="SUPFAM" id="SSF51445">
    <property type="entry name" value="(Trans)glycosidases"/>
    <property type="match status" value="1"/>
</dbReference>
<name>A0ABQ9NN26_9PEZI</name>
<dbReference type="Proteomes" id="UP001172684">
    <property type="component" value="Unassembled WGS sequence"/>
</dbReference>
<reference evidence="3" key="1">
    <citation type="submission" date="2022-10" db="EMBL/GenBank/DDBJ databases">
        <title>Culturing micro-colonial fungi from biological soil crusts in the Mojave desert and describing Neophaeococcomyces mojavensis, and introducing the new genera and species Taxawa tesnikishii.</title>
        <authorList>
            <person name="Kurbessoian T."/>
            <person name="Stajich J.E."/>
        </authorList>
    </citation>
    <scope>NUCLEOTIDE SEQUENCE</scope>
    <source>
        <strain evidence="3">TK_1</strain>
    </source>
</reference>
<feature type="domain" description="Asl1-like glycosyl hydrolase catalytic" evidence="2">
    <location>
        <begin position="25"/>
        <end position="268"/>
    </location>
</feature>
<organism evidence="3 4">
    <name type="scientific">Coniosporium apollinis</name>
    <dbReference type="NCBI Taxonomy" id="61459"/>
    <lineage>
        <taxon>Eukaryota</taxon>
        <taxon>Fungi</taxon>
        <taxon>Dikarya</taxon>
        <taxon>Ascomycota</taxon>
        <taxon>Pezizomycotina</taxon>
        <taxon>Dothideomycetes</taxon>
        <taxon>Dothideomycetes incertae sedis</taxon>
        <taxon>Coniosporium</taxon>
    </lineage>
</organism>
<dbReference type="InterPro" id="IPR024655">
    <property type="entry name" value="Asl1_glyco_hydro_catalytic"/>
</dbReference>
<evidence type="ECO:0000313" key="4">
    <source>
        <dbReference type="Proteomes" id="UP001172684"/>
    </source>
</evidence>
<protein>
    <recommendedName>
        <fullName evidence="2">Asl1-like glycosyl hydrolase catalytic domain-containing protein</fullName>
    </recommendedName>
</protein>